<dbReference type="EMBL" id="JADKBR010000023">
    <property type="protein sequence ID" value="MBK8892119.1"/>
    <property type="molecule type" value="Genomic_DNA"/>
</dbReference>
<protein>
    <submittedName>
        <fullName evidence="1">Uncharacterized protein</fullName>
    </submittedName>
</protein>
<organism evidence="1 2">
    <name type="scientific">Candidatus Dechloromonas phosphorivorans</name>
    <dbReference type="NCBI Taxonomy" id="2899244"/>
    <lineage>
        <taxon>Bacteria</taxon>
        <taxon>Pseudomonadati</taxon>
        <taxon>Pseudomonadota</taxon>
        <taxon>Betaproteobacteria</taxon>
        <taxon>Rhodocyclales</taxon>
        <taxon>Azonexaceae</taxon>
        <taxon>Dechloromonas</taxon>
    </lineage>
</organism>
<dbReference type="Proteomes" id="UP000808146">
    <property type="component" value="Unassembled WGS sequence"/>
</dbReference>
<gene>
    <name evidence="1" type="ORF">IPN75_17955</name>
</gene>
<name>A0A9D7LS39_9RHOO</name>
<accession>A0A9D7LS39</accession>
<reference evidence="1" key="1">
    <citation type="submission" date="2020-10" db="EMBL/GenBank/DDBJ databases">
        <title>Connecting structure to function with the recovery of over 1000 high-quality activated sludge metagenome-assembled genomes encoding full-length rRNA genes using long-read sequencing.</title>
        <authorList>
            <person name="Singleton C.M."/>
            <person name="Petriglieri F."/>
            <person name="Kristensen J.M."/>
            <person name="Kirkegaard R.H."/>
            <person name="Michaelsen T.Y."/>
            <person name="Andersen M.H."/>
            <person name="Karst S.M."/>
            <person name="Dueholm M.S."/>
            <person name="Nielsen P.H."/>
            <person name="Albertsen M."/>
        </authorList>
    </citation>
    <scope>NUCLEOTIDE SEQUENCE</scope>
    <source>
        <strain evidence="1">OdNE_18-Q3-R46-58_BAT3C.305</strain>
    </source>
</reference>
<sequence length="84" mass="8973">MQAIAAVNGRESRILLSAPPGSGSSAGENRFPLFLEGENPFSVVVSDQAAQALNSLEALRVIGWALVGMRSRSFITEIDNEHFA</sequence>
<comment type="caution">
    <text evidence="1">The sequence shown here is derived from an EMBL/GenBank/DDBJ whole genome shotgun (WGS) entry which is preliminary data.</text>
</comment>
<dbReference type="AlphaFoldDB" id="A0A9D7LS39"/>
<evidence type="ECO:0000313" key="1">
    <source>
        <dbReference type="EMBL" id="MBK8892119.1"/>
    </source>
</evidence>
<proteinExistence type="predicted"/>
<evidence type="ECO:0000313" key="2">
    <source>
        <dbReference type="Proteomes" id="UP000808146"/>
    </source>
</evidence>